<organism evidence="2">
    <name type="scientific">Bactrocera dorsalis</name>
    <name type="common">Oriental fruit fly</name>
    <name type="synonym">Dacus dorsalis</name>
    <dbReference type="NCBI Taxonomy" id="27457"/>
    <lineage>
        <taxon>Eukaryota</taxon>
        <taxon>Metazoa</taxon>
        <taxon>Ecdysozoa</taxon>
        <taxon>Arthropoda</taxon>
        <taxon>Hexapoda</taxon>
        <taxon>Insecta</taxon>
        <taxon>Pterygota</taxon>
        <taxon>Neoptera</taxon>
        <taxon>Endopterygota</taxon>
        <taxon>Diptera</taxon>
        <taxon>Brachycera</taxon>
        <taxon>Muscomorpha</taxon>
        <taxon>Tephritoidea</taxon>
        <taxon>Tephritidae</taxon>
        <taxon>Bactrocera</taxon>
        <taxon>Bactrocera</taxon>
    </lineage>
</organism>
<feature type="chain" id="PRO_5007369258" evidence="1">
    <location>
        <begin position="32"/>
        <end position="165"/>
    </location>
</feature>
<dbReference type="AlphaFoldDB" id="A0A034WG40"/>
<dbReference type="EMBL" id="GAKP01006245">
    <property type="protein sequence ID" value="JAC52707.1"/>
    <property type="molecule type" value="Transcribed_RNA"/>
</dbReference>
<evidence type="ECO:0000313" key="2">
    <source>
        <dbReference type="EMBL" id="JAC52708.1"/>
    </source>
</evidence>
<proteinExistence type="predicted"/>
<evidence type="ECO:0000256" key="1">
    <source>
        <dbReference type="SAM" id="SignalP"/>
    </source>
</evidence>
<feature type="signal peptide" evidence="1">
    <location>
        <begin position="1"/>
        <end position="31"/>
    </location>
</feature>
<accession>A0A034WG40</accession>
<keyword evidence="1" id="KW-0732">Signal</keyword>
<protein>
    <submittedName>
        <fullName evidence="2">Uncharacterized protein</fullName>
    </submittedName>
</protein>
<sequence>MFTKVAIPSALSLRLLFAVALLIFIASPATPAKIPIAENDGAVLRGQAVIDAVPLAERAAFIRYNLAKAVSRFNSTANNATGRSAESRLFLQPSALLSPTQLLEFENIPTYPEFGEDVFYWLRDTLEVTEDNIYSLLNNRSGGFLICTEDGICYDAPDLGICCPF</sequence>
<name>A0A034WG40_BACDO</name>
<dbReference type="OrthoDB" id="7764597at2759"/>
<dbReference type="EMBL" id="GAKP01006244">
    <property type="protein sequence ID" value="JAC52708.1"/>
    <property type="molecule type" value="Transcribed_RNA"/>
</dbReference>
<reference evidence="2" key="1">
    <citation type="journal article" date="2014" name="BMC Genomics">
        <title>Characterizing the developmental transcriptome of the oriental fruit fly, Bactrocera dorsalis (Diptera: Tephritidae) through comparative genomic analysis with Drosophila melanogaster utilizing modENCODE datasets.</title>
        <authorList>
            <person name="Geib S.M."/>
            <person name="Calla B."/>
            <person name="Hall B."/>
            <person name="Hou S."/>
            <person name="Manoukis N.C."/>
        </authorList>
    </citation>
    <scope>NUCLEOTIDE SEQUENCE</scope>
    <source>
        <strain evidence="2">Punador</strain>
    </source>
</reference>